<comment type="caution">
    <text evidence="1">The sequence shown here is derived from an EMBL/GenBank/DDBJ whole genome shotgun (WGS) entry which is preliminary data.</text>
</comment>
<keyword evidence="2" id="KW-1185">Reference proteome</keyword>
<feature type="non-terminal residue" evidence="1">
    <location>
        <position position="52"/>
    </location>
</feature>
<accession>A0ABD0N3N9</accession>
<name>A0ABD0N3N9_CIRMR</name>
<dbReference type="AlphaFoldDB" id="A0ABD0N3N9"/>
<reference evidence="1 2" key="1">
    <citation type="submission" date="2024-05" db="EMBL/GenBank/DDBJ databases">
        <title>Genome sequencing and assembly of Indian major carp, Cirrhinus mrigala (Hamilton, 1822).</title>
        <authorList>
            <person name="Mohindra V."/>
            <person name="Chowdhury L.M."/>
            <person name="Lal K."/>
            <person name="Jena J.K."/>
        </authorList>
    </citation>
    <scope>NUCLEOTIDE SEQUENCE [LARGE SCALE GENOMIC DNA]</scope>
    <source>
        <strain evidence="1">CM1030</strain>
        <tissue evidence="1">Blood</tissue>
    </source>
</reference>
<organism evidence="1 2">
    <name type="scientific">Cirrhinus mrigala</name>
    <name type="common">Mrigala</name>
    <dbReference type="NCBI Taxonomy" id="683832"/>
    <lineage>
        <taxon>Eukaryota</taxon>
        <taxon>Metazoa</taxon>
        <taxon>Chordata</taxon>
        <taxon>Craniata</taxon>
        <taxon>Vertebrata</taxon>
        <taxon>Euteleostomi</taxon>
        <taxon>Actinopterygii</taxon>
        <taxon>Neopterygii</taxon>
        <taxon>Teleostei</taxon>
        <taxon>Ostariophysi</taxon>
        <taxon>Cypriniformes</taxon>
        <taxon>Cyprinidae</taxon>
        <taxon>Labeoninae</taxon>
        <taxon>Labeonini</taxon>
        <taxon>Cirrhinus</taxon>
    </lineage>
</organism>
<evidence type="ECO:0000313" key="1">
    <source>
        <dbReference type="EMBL" id="KAL0156773.1"/>
    </source>
</evidence>
<evidence type="ECO:0000313" key="2">
    <source>
        <dbReference type="Proteomes" id="UP001529510"/>
    </source>
</evidence>
<proteinExistence type="predicted"/>
<protein>
    <submittedName>
        <fullName evidence="1">Uncharacterized protein</fullName>
    </submittedName>
</protein>
<gene>
    <name evidence="1" type="ORF">M9458_048019</name>
</gene>
<feature type="non-terminal residue" evidence="1">
    <location>
        <position position="1"/>
    </location>
</feature>
<sequence>TCLNSALHVNDVTILEVEVKGSAEPYKILLEPYAVLIPGETYIHNTIRKRFK</sequence>
<dbReference type="Proteomes" id="UP001529510">
    <property type="component" value="Unassembled WGS sequence"/>
</dbReference>
<dbReference type="EMBL" id="JAMKFB020000024">
    <property type="protein sequence ID" value="KAL0156773.1"/>
    <property type="molecule type" value="Genomic_DNA"/>
</dbReference>